<dbReference type="EMBL" id="CP042425">
    <property type="protein sequence ID" value="QEL15128.1"/>
    <property type="molecule type" value="Genomic_DNA"/>
</dbReference>
<keyword evidence="2" id="KW-1185">Reference proteome</keyword>
<gene>
    <name evidence="1" type="ORF">PX52LOC_02037</name>
</gene>
<dbReference type="Gene3D" id="3.40.50.300">
    <property type="entry name" value="P-loop containing nucleotide triphosphate hydrolases"/>
    <property type="match status" value="1"/>
</dbReference>
<dbReference type="KEGG" id="lrs:PX52LOC_02037"/>
<evidence type="ECO:0000313" key="1">
    <source>
        <dbReference type="EMBL" id="QEL15128.1"/>
    </source>
</evidence>
<dbReference type="PANTHER" id="PTHR46844">
    <property type="entry name" value="SLR5058 PROTEIN"/>
    <property type="match status" value="1"/>
</dbReference>
<dbReference type="Proteomes" id="UP000324974">
    <property type="component" value="Chromosome"/>
</dbReference>
<proteinExistence type="predicted"/>
<organism evidence="1 2">
    <name type="scientific">Limnoglobus roseus</name>
    <dbReference type="NCBI Taxonomy" id="2598579"/>
    <lineage>
        <taxon>Bacteria</taxon>
        <taxon>Pseudomonadati</taxon>
        <taxon>Planctomycetota</taxon>
        <taxon>Planctomycetia</taxon>
        <taxon>Gemmatales</taxon>
        <taxon>Gemmataceae</taxon>
        <taxon>Limnoglobus</taxon>
    </lineage>
</organism>
<sequence length="671" mass="75838">MSEGTPHKWVFQVKYHDLGVRGWRGAADALISGLKDELIKLTQKHKVPCHRYVLITNVVLSGVRHVGTRDKISDLKQKYKKRIPSIEVWDATDVSRMLDNNEAVRTAYLDDLAPGDFLKAVLKRLDVSRDRKRSALAAYLRHTVEYLAGARAQEAGDEGELPLAKVYVDLSLRLDRTQGEASSPEMLELWNEVAHVRKAGVPSEDRISLSDTPASSALLFDNFPTSMILAGPGYGKSTVTQFLTLYHAARLVDPAVASELEKRLRIPTEMNSADIGSTVKVRVPFKVELRRFAKWHSGLSPEKQPGHLAEYIASQLINSNVSGSLTAEDIFEIAHDNPTLIVLDGLDEVPGKDDRERVMKAIDAFILRCQAEEGDIQLILSSRPQGYANEFEKYIPIKWSVRDLESALFGEYTQSWLRQRVRDASERQDAVTRLERGMKSPAVARLATTLLQATVMMTIVKRKSEVPHERYKLYHKYVDVIFEREREKWPLVSEYEDELRRLHELAGYELHKAVEAGQYKIIEASVFRGMVLRIWEQFRGAQPTSTPLTKTVDEIIGAAANRLVFLSGKGEEQSDIDFVIQSFREYFAAQYLANHADADQSRVLDMLVGRGFFWSNVLQFYIGLAKPAEQITWMHSASQASTGPASDVNKTVSLVQYRRSLMQCLPEFSKV</sequence>
<evidence type="ECO:0008006" key="3">
    <source>
        <dbReference type="Google" id="ProtNLM"/>
    </source>
</evidence>
<dbReference type="AlphaFoldDB" id="A0A5C1ADK1"/>
<evidence type="ECO:0000313" key="2">
    <source>
        <dbReference type="Proteomes" id="UP000324974"/>
    </source>
</evidence>
<accession>A0A5C1ADK1</accession>
<dbReference type="InterPro" id="IPR027417">
    <property type="entry name" value="P-loop_NTPase"/>
</dbReference>
<protein>
    <recommendedName>
        <fullName evidence="3">NACHT domain-containing protein</fullName>
    </recommendedName>
</protein>
<reference evidence="2" key="1">
    <citation type="submission" date="2019-08" db="EMBL/GenBank/DDBJ databases">
        <title>Limnoglobus roseus gen. nov., sp. nov., a novel freshwater planctomycete with a giant genome from the family Gemmataceae.</title>
        <authorList>
            <person name="Kulichevskaya I.S."/>
            <person name="Naumoff D.G."/>
            <person name="Miroshnikov K."/>
            <person name="Ivanova A."/>
            <person name="Philippov D.A."/>
            <person name="Hakobyan A."/>
            <person name="Rijpstra I.C."/>
            <person name="Sinninghe Damste J.S."/>
            <person name="Liesack W."/>
            <person name="Dedysh S.N."/>
        </authorList>
    </citation>
    <scope>NUCLEOTIDE SEQUENCE [LARGE SCALE GENOMIC DNA]</scope>
    <source>
        <strain evidence="2">PX52</strain>
    </source>
</reference>
<dbReference type="PANTHER" id="PTHR46844:SF1">
    <property type="entry name" value="SLR5058 PROTEIN"/>
    <property type="match status" value="1"/>
</dbReference>
<name>A0A5C1ADK1_9BACT</name>